<organism evidence="1 2">
    <name type="scientific">Vanrija pseudolonga</name>
    <dbReference type="NCBI Taxonomy" id="143232"/>
    <lineage>
        <taxon>Eukaryota</taxon>
        <taxon>Fungi</taxon>
        <taxon>Dikarya</taxon>
        <taxon>Basidiomycota</taxon>
        <taxon>Agaricomycotina</taxon>
        <taxon>Tremellomycetes</taxon>
        <taxon>Trichosporonales</taxon>
        <taxon>Trichosporonaceae</taxon>
        <taxon>Vanrija</taxon>
    </lineage>
</organism>
<evidence type="ECO:0000313" key="1">
    <source>
        <dbReference type="EMBL" id="WOO82943.1"/>
    </source>
</evidence>
<name>A0AAF0YG88_9TREE</name>
<accession>A0AAF0YG88</accession>
<dbReference type="EMBL" id="CP086717">
    <property type="protein sequence ID" value="WOO82943.1"/>
    <property type="molecule type" value="Genomic_DNA"/>
</dbReference>
<reference evidence="1" key="1">
    <citation type="submission" date="2023-10" db="EMBL/GenBank/DDBJ databases">
        <authorList>
            <person name="Noh H."/>
        </authorList>
    </citation>
    <scope>NUCLEOTIDE SEQUENCE</scope>
    <source>
        <strain evidence="1">DUCC4014</strain>
    </source>
</reference>
<dbReference type="AlphaFoldDB" id="A0AAF0YG88"/>
<dbReference type="Proteomes" id="UP000827549">
    <property type="component" value="Chromosome 4"/>
</dbReference>
<protein>
    <submittedName>
        <fullName evidence="1">Uncharacterized protein</fullName>
    </submittedName>
</protein>
<proteinExistence type="predicted"/>
<evidence type="ECO:0000313" key="2">
    <source>
        <dbReference type="Proteomes" id="UP000827549"/>
    </source>
</evidence>
<keyword evidence="2" id="KW-1185">Reference proteome</keyword>
<dbReference type="RefSeq" id="XP_062628975.1">
    <property type="nucleotide sequence ID" value="XM_062772991.1"/>
</dbReference>
<gene>
    <name evidence="1" type="ORF">LOC62_04G006423</name>
</gene>
<dbReference type="GeneID" id="87809646"/>
<sequence length="341" mass="37595">MTSSSGVKGMSSWTYRPPADAPARVSIVAEAPSTALNWDTTAQRAERKRAGIDPLGPLRKACRRPGHLSAVAELTTVDEFTAFMEAIDRCSIDSIAVRLERGGGLFDNGDMFAAVFVDLLDIDLCKLIIWCKTASLPLNHLDHSIPAIARYLTRPRTTQLQQLGVMGCTGSLAATGMMKLHNRFEGGLWEERLYGMGTSAGEQIMQYGSANVSPQPEVRHTVLRSLVVARMLLFAKPTQRTGIASLPTELIRDIVQQSAPYTNALTSTQWRVLFGHAEDRAAFKAIAREVRVREKRRGFTLVSILEPSIATEWLYNGGFLAQVDMARMAELGDTDSWLDLR</sequence>